<accession>A0ABY8N7M0</accession>
<reference evidence="2 3" key="1">
    <citation type="submission" date="2023-06" db="EMBL/GenBank/DDBJ databases">
        <title>Complete Genome Sequence of Flavobacterium keumense K3R-10.</title>
        <authorList>
            <person name="Jeong H."/>
            <person name="Jhang S.Y."/>
            <person name="Kim J.N."/>
        </authorList>
    </citation>
    <scope>NUCLEOTIDE SEQUENCE [LARGE SCALE GENOMIC DNA]</scope>
    <source>
        <strain evidence="2 3">K3R-10</strain>
    </source>
</reference>
<gene>
    <name evidence="2" type="ORF">MG292_02655</name>
</gene>
<keyword evidence="3" id="KW-1185">Reference proteome</keyword>
<keyword evidence="1" id="KW-0472">Membrane</keyword>
<protein>
    <submittedName>
        <fullName evidence="2">Uncharacterized protein</fullName>
    </submittedName>
</protein>
<keyword evidence="1" id="KW-0812">Transmembrane</keyword>
<sequence>MKKQLILTITFGIFLMIIVFFIYSGSFHKINSSVTKFTKLNKRQKLQRGEWISNTDSLSGISIRENKIAFFKNMKFTSEDIYEYKIFDSIYKNNKSENKVGEYLVIKDFSDTIYYQIIKKNDTSITLKLNETKTETFNLKTTKLKKG</sequence>
<dbReference type="RefSeq" id="WP_264534239.1">
    <property type="nucleotide sequence ID" value="NZ_CP092332.1"/>
</dbReference>
<organism evidence="2 3">
    <name type="scientific">Flavobacterium keumense</name>
    <dbReference type="NCBI Taxonomy" id="1306518"/>
    <lineage>
        <taxon>Bacteria</taxon>
        <taxon>Pseudomonadati</taxon>
        <taxon>Bacteroidota</taxon>
        <taxon>Flavobacteriia</taxon>
        <taxon>Flavobacteriales</taxon>
        <taxon>Flavobacteriaceae</taxon>
        <taxon>Flavobacterium</taxon>
    </lineage>
</organism>
<keyword evidence="1" id="KW-1133">Transmembrane helix</keyword>
<evidence type="ECO:0000313" key="3">
    <source>
        <dbReference type="Proteomes" id="UP001232117"/>
    </source>
</evidence>
<evidence type="ECO:0000313" key="2">
    <source>
        <dbReference type="EMBL" id="WGK95148.1"/>
    </source>
</evidence>
<dbReference type="EMBL" id="CP092332">
    <property type="protein sequence ID" value="WGK95148.1"/>
    <property type="molecule type" value="Genomic_DNA"/>
</dbReference>
<dbReference type="Proteomes" id="UP001232117">
    <property type="component" value="Chromosome"/>
</dbReference>
<name>A0ABY8N7M0_9FLAO</name>
<proteinExistence type="predicted"/>
<evidence type="ECO:0000256" key="1">
    <source>
        <dbReference type="SAM" id="Phobius"/>
    </source>
</evidence>
<feature type="transmembrane region" description="Helical" evidence="1">
    <location>
        <begin position="6"/>
        <end position="23"/>
    </location>
</feature>